<name>A0ABT9E9R6_9PROT</name>
<proteinExistence type="predicted"/>
<evidence type="ECO:0000313" key="3">
    <source>
        <dbReference type="Proteomes" id="UP001243009"/>
    </source>
</evidence>
<evidence type="ECO:0000259" key="1">
    <source>
        <dbReference type="Pfam" id="PF14065"/>
    </source>
</evidence>
<sequence>MFTWIHGASVSLQQFLAGRLADGPPTLADRFGAGGTARVSLHTPQEMAEIPEEGLSLWLYRIVRDEFQLNRPPTRIAPDRLRRAPLPVRLHYLLTPIVTTGNGVGAPEVEQLVIGKVLETFHDQPMLSGAALAGDLAGSGIELTVRLETLTLDEITRVWDAVESSYQLSLSYEVSLVPIFATGEVATGAPVTVIEPQIGLASELRA</sequence>
<protein>
    <submittedName>
        <fullName evidence="2">DUF4255 domain-containing protein</fullName>
    </submittedName>
</protein>
<dbReference type="Proteomes" id="UP001243009">
    <property type="component" value="Unassembled WGS sequence"/>
</dbReference>
<dbReference type="RefSeq" id="WP_305107771.1">
    <property type="nucleotide sequence ID" value="NZ_JAUTWS010000062.1"/>
</dbReference>
<organism evidence="2 3">
    <name type="scientific">Paracraurococcus lichenis</name>
    <dbReference type="NCBI Taxonomy" id="3064888"/>
    <lineage>
        <taxon>Bacteria</taxon>
        <taxon>Pseudomonadati</taxon>
        <taxon>Pseudomonadota</taxon>
        <taxon>Alphaproteobacteria</taxon>
        <taxon>Acetobacterales</taxon>
        <taxon>Roseomonadaceae</taxon>
        <taxon>Paracraurococcus</taxon>
    </lineage>
</organism>
<feature type="domain" description="Pvc16 N-terminal" evidence="1">
    <location>
        <begin position="12"/>
        <end position="192"/>
    </location>
</feature>
<dbReference type="InterPro" id="IPR025351">
    <property type="entry name" value="Pvc16_N"/>
</dbReference>
<accession>A0ABT9E9R6</accession>
<reference evidence="2 3" key="1">
    <citation type="submission" date="2023-08" db="EMBL/GenBank/DDBJ databases">
        <title>The draft genome sequence of Paracraurococcus sp. LOR1-02.</title>
        <authorList>
            <person name="Kingkaew E."/>
            <person name="Tanasupawat S."/>
        </authorList>
    </citation>
    <scope>NUCLEOTIDE SEQUENCE [LARGE SCALE GENOMIC DNA]</scope>
    <source>
        <strain evidence="2 3">LOR1-02</strain>
    </source>
</reference>
<dbReference type="Pfam" id="PF14065">
    <property type="entry name" value="Pvc16_N"/>
    <property type="match status" value="1"/>
</dbReference>
<gene>
    <name evidence="2" type="ORF">Q7A36_31565</name>
</gene>
<keyword evidence="3" id="KW-1185">Reference proteome</keyword>
<comment type="caution">
    <text evidence="2">The sequence shown here is derived from an EMBL/GenBank/DDBJ whole genome shotgun (WGS) entry which is preliminary data.</text>
</comment>
<dbReference type="EMBL" id="JAUTWS010000062">
    <property type="protein sequence ID" value="MDO9712909.1"/>
    <property type="molecule type" value="Genomic_DNA"/>
</dbReference>
<evidence type="ECO:0000313" key="2">
    <source>
        <dbReference type="EMBL" id="MDO9712909.1"/>
    </source>
</evidence>